<keyword evidence="5" id="KW-1185">Reference proteome</keyword>
<protein>
    <recommendedName>
        <fullName evidence="6">FAD-binding PCMH-type domain-containing protein</fullName>
    </recommendedName>
</protein>
<evidence type="ECO:0000313" key="4">
    <source>
        <dbReference type="EMBL" id="KAF9886719.1"/>
    </source>
</evidence>
<evidence type="ECO:0000313" key="5">
    <source>
        <dbReference type="Proteomes" id="UP001194746"/>
    </source>
</evidence>
<dbReference type="InterPro" id="IPR016169">
    <property type="entry name" value="FAD-bd_PCMH_sub2"/>
</dbReference>
<comment type="caution">
    <text evidence="4">The sequence shown here is derived from an EMBL/GenBank/DDBJ whole genome shotgun (WGS) entry which is preliminary data.</text>
</comment>
<dbReference type="AlphaFoldDB" id="A0AAD4CHS2"/>
<evidence type="ECO:0000256" key="1">
    <source>
        <dbReference type="ARBA" id="ARBA00005466"/>
    </source>
</evidence>
<dbReference type="Gene3D" id="3.30.465.10">
    <property type="match status" value="2"/>
</dbReference>
<name>A0AAD4CHS2_ASPNN</name>
<reference evidence="4" key="1">
    <citation type="journal article" date="2019" name="Beilstein J. Org. Chem.">
        <title>Nanangenines: drimane sesquiterpenoids as the dominant metabolite cohort of a novel Australian fungus, Aspergillus nanangensis.</title>
        <authorList>
            <person name="Lacey H.J."/>
            <person name="Gilchrist C.L.M."/>
            <person name="Crombie A."/>
            <person name="Kalaitzis J.A."/>
            <person name="Vuong D."/>
            <person name="Rutledge P.J."/>
            <person name="Turner P."/>
            <person name="Pitt J.I."/>
            <person name="Lacey E."/>
            <person name="Chooi Y.H."/>
            <person name="Piggott A.M."/>
        </authorList>
    </citation>
    <scope>NUCLEOTIDE SEQUENCE</scope>
    <source>
        <strain evidence="4">MST-FP2251</strain>
    </source>
</reference>
<dbReference type="GO" id="GO:0016491">
    <property type="term" value="F:oxidoreductase activity"/>
    <property type="evidence" value="ECO:0007669"/>
    <property type="project" value="UniProtKB-KW"/>
</dbReference>
<comment type="similarity">
    <text evidence="1">Belongs to the oxygen-dependent FAD-linked oxidoreductase family.</text>
</comment>
<reference evidence="4" key="2">
    <citation type="submission" date="2020-02" db="EMBL/GenBank/DDBJ databases">
        <authorList>
            <person name="Gilchrist C.L.M."/>
            <person name="Chooi Y.-H."/>
        </authorList>
    </citation>
    <scope>NUCLEOTIDE SEQUENCE</scope>
    <source>
        <strain evidence="4">MST-FP2251</strain>
    </source>
</reference>
<dbReference type="GO" id="GO:0050660">
    <property type="term" value="F:flavin adenine dinucleotide binding"/>
    <property type="evidence" value="ECO:0007669"/>
    <property type="project" value="InterPro"/>
</dbReference>
<accession>A0AAD4CHS2</accession>
<dbReference type="Proteomes" id="UP001194746">
    <property type="component" value="Unassembled WGS sequence"/>
</dbReference>
<proteinExistence type="inferred from homology"/>
<evidence type="ECO:0000256" key="3">
    <source>
        <dbReference type="SAM" id="SignalP"/>
    </source>
</evidence>
<feature type="signal peptide" evidence="3">
    <location>
        <begin position="1"/>
        <end position="27"/>
    </location>
</feature>
<feature type="chain" id="PRO_5042176802" description="FAD-binding PCMH-type domain-containing protein" evidence="3">
    <location>
        <begin position="28"/>
        <end position="515"/>
    </location>
</feature>
<dbReference type="PANTHER" id="PTHR13878">
    <property type="entry name" value="GULONOLACTONE OXIDASE"/>
    <property type="match status" value="1"/>
</dbReference>
<dbReference type="SUPFAM" id="SSF56176">
    <property type="entry name" value="FAD-binding/transporter-associated domain-like"/>
    <property type="match status" value="1"/>
</dbReference>
<keyword evidence="3" id="KW-0732">Signal</keyword>
<keyword evidence="2" id="KW-0560">Oxidoreductase</keyword>
<evidence type="ECO:0008006" key="6">
    <source>
        <dbReference type="Google" id="ProtNLM"/>
    </source>
</evidence>
<dbReference type="InterPro" id="IPR036318">
    <property type="entry name" value="FAD-bd_PCMH-like_sf"/>
</dbReference>
<dbReference type="InterPro" id="IPR050432">
    <property type="entry name" value="FAD-linked_Oxidoreductases_BP"/>
</dbReference>
<evidence type="ECO:0000256" key="2">
    <source>
        <dbReference type="ARBA" id="ARBA00023002"/>
    </source>
</evidence>
<dbReference type="PANTHER" id="PTHR13878:SF91">
    <property type="entry name" value="FAD BINDING DOMAIN PROTEIN (AFU_ORTHOLOGUE AFUA_6G12070)-RELATED"/>
    <property type="match status" value="1"/>
</dbReference>
<sequence>MTVTTSVFVALLAVTLSVMCMRHKSLGKSLASVDESIWHSFNRSISGRLFDGRPMMAPCFGNYNGSLQAAGCTEIQNGAPTLYFGGYQNVCLTIFTSASLSYSHADLSVETNWADCQATGETCKLSSSVNPTQNCSQGSVPLKYVDVCSIDDVQKTLAFVTKNKLKLVVKNTGHDYLGRSSGPDSLALCFIPEGCSSPVGDVLTFGAGEQFQAIYDFAFRNNVRFVGGTGLGVDNVQQIRAVLPNGTYITTSRCQNKDLFFALRGGGGGTFGVIMEMSLHAHAEKPMEAVENAERWADEGWGGYFSIQKRISLLLGTSMLNHKEAEKSMKPLLDFVHYHGVINTQNVTSYHGFREFTLDMAKSGLLNINRIVADVAMSSRIVPRGNFENTLNKKGNLIEVLNNITLARARYSSAPPLFLVCITAPTTYSQHLQKIDQKGGAGYSSVTPAWRDGLWHVVYTQTWSKTSNPSAVLDIWEQTHQIMNPLRIRDTAVIPNSMLESLNFHWARRLMHLSQ</sequence>
<gene>
    <name evidence="4" type="ORF">FE257_011096</name>
</gene>
<organism evidence="4 5">
    <name type="scientific">Aspergillus nanangensis</name>
    <dbReference type="NCBI Taxonomy" id="2582783"/>
    <lineage>
        <taxon>Eukaryota</taxon>
        <taxon>Fungi</taxon>
        <taxon>Dikarya</taxon>
        <taxon>Ascomycota</taxon>
        <taxon>Pezizomycotina</taxon>
        <taxon>Eurotiomycetes</taxon>
        <taxon>Eurotiomycetidae</taxon>
        <taxon>Eurotiales</taxon>
        <taxon>Aspergillaceae</taxon>
        <taxon>Aspergillus</taxon>
        <taxon>Aspergillus subgen. Circumdati</taxon>
    </lineage>
</organism>
<dbReference type="EMBL" id="VCAU01000072">
    <property type="protein sequence ID" value="KAF9886719.1"/>
    <property type="molecule type" value="Genomic_DNA"/>
</dbReference>